<name>A0ABX0PNF7_9GAMM</name>
<evidence type="ECO:0000256" key="2">
    <source>
        <dbReference type="ARBA" id="ARBA00002786"/>
    </source>
</evidence>
<comment type="similarity">
    <text evidence="4 12">Belongs to the TrpB family.</text>
</comment>
<evidence type="ECO:0000256" key="5">
    <source>
        <dbReference type="ARBA" id="ARBA00011270"/>
    </source>
</evidence>
<keyword evidence="7 12" id="KW-0822">Tryptophan biosynthesis</keyword>
<dbReference type="InterPro" id="IPR006653">
    <property type="entry name" value="Trp_synth_b_CS"/>
</dbReference>
<sequence>MTDYSMQPDADGLFGRFGGRFVPETLMPLITDLQAEYDAARKDTEFQRQLAYFQRDYVGRPSPLYYAERLTEHFGGAKIYLKREELNHTGAHKINNCIGQILLAKRMGKTRIIAETGAGMHGVATATVAARFGMPCVVYMGSADIERQQPNVFRMKLLGAEVIPVTTGTGTLKDAMNEALRDWVTHIDETFYIIGTVAGPHPYPAMVRDFQAVIGRETRAQILEKEGRLPDSLVACIGGGSNAMGLFHPFLADEAVRMVGVEAGGKGLETGLHAASLSGGVPGVLHGNRTYLLQDEDGQITDAHSISAGLDYPGIGPEHAWLHERGRVEYVSITDDEALEAFQCCCLQEGIIPALESAHALAEVAKRAPTLPSDHLMVVNLSGRGDKDMMSVAQHLGENFQ</sequence>
<feature type="domain" description="Tryptophan synthase beta chain-like PALP" evidence="13">
    <location>
        <begin position="59"/>
        <end position="383"/>
    </location>
</feature>
<dbReference type="InterPro" id="IPR036052">
    <property type="entry name" value="TrpB-like_PALP_sf"/>
</dbReference>
<dbReference type="RefSeq" id="WP_167111704.1">
    <property type="nucleotide sequence ID" value="NZ_JAAQTO010000013.1"/>
</dbReference>
<keyword evidence="15" id="KW-1185">Reference proteome</keyword>
<evidence type="ECO:0000256" key="9">
    <source>
        <dbReference type="ARBA" id="ARBA00023141"/>
    </source>
</evidence>
<dbReference type="SUPFAM" id="SSF53686">
    <property type="entry name" value="Tryptophan synthase beta subunit-like PLP-dependent enzymes"/>
    <property type="match status" value="1"/>
</dbReference>
<dbReference type="EMBL" id="JAAQTO010000013">
    <property type="protein sequence ID" value="NIC04805.1"/>
    <property type="molecule type" value="Genomic_DNA"/>
</dbReference>
<dbReference type="InterPro" id="IPR023026">
    <property type="entry name" value="Trp_synth_beta/beta-like"/>
</dbReference>
<dbReference type="InterPro" id="IPR006654">
    <property type="entry name" value="Trp_synth_beta"/>
</dbReference>
<proteinExistence type="inferred from homology"/>
<dbReference type="Gene3D" id="3.40.50.1100">
    <property type="match status" value="2"/>
</dbReference>
<dbReference type="Proteomes" id="UP001318321">
    <property type="component" value="Unassembled WGS sequence"/>
</dbReference>
<evidence type="ECO:0000256" key="8">
    <source>
        <dbReference type="ARBA" id="ARBA00022898"/>
    </source>
</evidence>
<reference evidence="14 15" key="1">
    <citation type="submission" date="2020-03" db="EMBL/GenBank/DDBJ databases">
        <title>Identification of Halomonas strains.</title>
        <authorList>
            <person name="Xiao Z."/>
            <person name="Dong F."/>
            <person name="Wang Z."/>
            <person name="Zhao J.-Y."/>
        </authorList>
    </citation>
    <scope>NUCLEOTIDE SEQUENCE [LARGE SCALE GENOMIC DNA]</scope>
    <source>
        <strain evidence="14 15">DX6</strain>
    </source>
</reference>
<keyword evidence="8 12" id="KW-0663">Pyridoxal phosphate</keyword>
<evidence type="ECO:0000313" key="15">
    <source>
        <dbReference type="Proteomes" id="UP001318321"/>
    </source>
</evidence>
<evidence type="ECO:0000256" key="11">
    <source>
        <dbReference type="ARBA" id="ARBA00049047"/>
    </source>
</evidence>
<evidence type="ECO:0000313" key="14">
    <source>
        <dbReference type="EMBL" id="NIC04805.1"/>
    </source>
</evidence>
<keyword evidence="6 12" id="KW-0028">Amino-acid biosynthesis</keyword>
<dbReference type="EC" id="4.2.1.20" evidence="12"/>
<dbReference type="NCBIfam" id="TIGR00263">
    <property type="entry name" value="trpB"/>
    <property type="match status" value="1"/>
</dbReference>
<feature type="modified residue" description="N6-(pyridoxal phosphate)lysine" evidence="12">
    <location>
        <position position="93"/>
    </location>
</feature>
<evidence type="ECO:0000256" key="3">
    <source>
        <dbReference type="ARBA" id="ARBA00004733"/>
    </source>
</evidence>
<evidence type="ECO:0000256" key="6">
    <source>
        <dbReference type="ARBA" id="ARBA00022605"/>
    </source>
</evidence>
<dbReference type="PIRSF" id="PIRSF001413">
    <property type="entry name" value="Trp_syn_beta"/>
    <property type="match status" value="1"/>
</dbReference>
<dbReference type="CDD" id="cd06446">
    <property type="entry name" value="Trp-synth_B"/>
    <property type="match status" value="1"/>
</dbReference>
<organism evidence="14 15">
    <name type="scientific">Billgrantia bachuensis</name>
    <dbReference type="NCBI Taxonomy" id="2717286"/>
    <lineage>
        <taxon>Bacteria</taxon>
        <taxon>Pseudomonadati</taxon>
        <taxon>Pseudomonadota</taxon>
        <taxon>Gammaproteobacteria</taxon>
        <taxon>Oceanospirillales</taxon>
        <taxon>Halomonadaceae</taxon>
        <taxon>Billgrantia</taxon>
    </lineage>
</organism>
<comment type="catalytic activity">
    <reaction evidence="11 12">
        <text>(1S,2R)-1-C-(indol-3-yl)glycerol 3-phosphate + L-serine = D-glyceraldehyde 3-phosphate + L-tryptophan + H2O</text>
        <dbReference type="Rhea" id="RHEA:10532"/>
        <dbReference type="ChEBI" id="CHEBI:15377"/>
        <dbReference type="ChEBI" id="CHEBI:33384"/>
        <dbReference type="ChEBI" id="CHEBI:57912"/>
        <dbReference type="ChEBI" id="CHEBI:58866"/>
        <dbReference type="ChEBI" id="CHEBI:59776"/>
        <dbReference type="EC" id="4.2.1.20"/>
    </reaction>
</comment>
<comment type="cofactor">
    <cofactor evidence="1 12">
        <name>pyridoxal 5'-phosphate</name>
        <dbReference type="ChEBI" id="CHEBI:597326"/>
    </cofactor>
</comment>
<dbReference type="Pfam" id="PF00291">
    <property type="entry name" value="PALP"/>
    <property type="match status" value="1"/>
</dbReference>
<evidence type="ECO:0000256" key="4">
    <source>
        <dbReference type="ARBA" id="ARBA00009982"/>
    </source>
</evidence>
<evidence type="ECO:0000256" key="7">
    <source>
        <dbReference type="ARBA" id="ARBA00022822"/>
    </source>
</evidence>
<dbReference type="InterPro" id="IPR001926">
    <property type="entry name" value="TrpB-like_PALP"/>
</dbReference>
<gene>
    <name evidence="12 14" type="primary">trpB</name>
    <name evidence="14" type="ORF">HBJ55_05140</name>
</gene>
<comment type="pathway">
    <text evidence="3 12">Amino-acid biosynthesis; L-tryptophan biosynthesis; L-tryptophan from chorismate: step 5/5.</text>
</comment>
<comment type="caution">
    <text evidence="14">The sequence shown here is derived from an EMBL/GenBank/DDBJ whole genome shotgun (WGS) entry which is preliminary data.</text>
</comment>
<comment type="function">
    <text evidence="2 12">The beta subunit is responsible for the synthesis of L-tryptophan from indole and L-serine.</text>
</comment>
<comment type="subunit">
    <text evidence="5 12">Tetramer of two alpha and two beta chains.</text>
</comment>
<dbReference type="PROSITE" id="PS00168">
    <property type="entry name" value="TRP_SYNTHASE_BETA"/>
    <property type="match status" value="1"/>
</dbReference>
<evidence type="ECO:0000259" key="13">
    <source>
        <dbReference type="Pfam" id="PF00291"/>
    </source>
</evidence>
<evidence type="ECO:0000256" key="12">
    <source>
        <dbReference type="HAMAP-Rule" id="MF_00133"/>
    </source>
</evidence>
<keyword evidence="10 12" id="KW-0456">Lyase</keyword>
<keyword evidence="9 12" id="KW-0057">Aromatic amino acid biosynthesis</keyword>
<dbReference type="HAMAP" id="MF_00133">
    <property type="entry name" value="Trp_synth_beta"/>
    <property type="match status" value="1"/>
</dbReference>
<protein>
    <recommendedName>
        <fullName evidence="12">Tryptophan synthase beta chain</fullName>
        <ecNumber evidence="12">4.2.1.20</ecNumber>
    </recommendedName>
</protein>
<dbReference type="PANTHER" id="PTHR48077:SF3">
    <property type="entry name" value="TRYPTOPHAN SYNTHASE"/>
    <property type="match status" value="1"/>
</dbReference>
<accession>A0ABX0PNF7</accession>
<evidence type="ECO:0000256" key="10">
    <source>
        <dbReference type="ARBA" id="ARBA00023239"/>
    </source>
</evidence>
<dbReference type="PANTHER" id="PTHR48077">
    <property type="entry name" value="TRYPTOPHAN SYNTHASE-RELATED"/>
    <property type="match status" value="1"/>
</dbReference>
<evidence type="ECO:0000256" key="1">
    <source>
        <dbReference type="ARBA" id="ARBA00001933"/>
    </source>
</evidence>
<dbReference type="GO" id="GO:0004834">
    <property type="term" value="F:tryptophan synthase activity"/>
    <property type="evidence" value="ECO:0007669"/>
    <property type="project" value="UniProtKB-EC"/>
</dbReference>